<dbReference type="Proteomes" id="UP000565579">
    <property type="component" value="Unassembled WGS sequence"/>
</dbReference>
<feature type="transmembrane region" description="Helical" evidence="1">
    <location>
        <begin position="6"/>
        <end position="26"/>
    </location>
</feature>
<reference evidence="3 4" key="1">
    <citation type="submission" date="2020-08" db="EMBL/GenBank/DDBJ databases">
        <title>Sequencing the genomes of 1000 actinobacteria strains.</title>
        <authorList>
            <person name="Klenk H.-P."/>
        </authorList>
    </citation>
    <scope>NUCLEOTIDE SEQUENCE [LARGE SCALE GENOMIC DNA]</scope>
    <source>
        <strain evidence="3 4">DSM 43768</strain>
    </source>
</reference>
<dbReference type="InterPro" id="IPR036249">
    <property type="entry name" value="Thioredoxin-like_sf"/>
</dbReference>
<dbReference type="EMBL" id="JACHMI010000001">
    <property type="protein sequence ID" value="MBB6548504.1"/>
    <property type="molecule type" value="Genomic_DNA"/>
</dbReference>
<sequence>MAYLVTAVVLVALLGMVNLLLTIGLIRRLRRESGPRPMLAEGLAPGAGVPRFAAMTTNGEPVSEELLGAPALVGFFSPGCQPCKELLPLFVERARGTSDGVLAVVAAVPGQDATAYLEPLAQVARVVTEPPQGPVQRAFKVGAFPTIITIDAGGTVAGTDHAMPAEVEAP</sequence>
<dbReference type="SUPFAM" id="SSF52833">
    <property type="entry name" value="Thioredoxin-like"/>
    <property type="match status" value="1"/>
</dbReference>
<evidence type="ECO:0000313" key="4">
    <source>
        <dbReference type="Proteomes" id="UP000565579"/>
    </source>
</evidence>
<keyword evidence="1" id="KW-1133">Transmembrane helix</keyword>
<organism evidence="3 4">
    <name type="scientific">Nonomuraea rubra</name>
    <dbReference type="NCBI Taxonomy" id="46180"/>
    <lineage>
        <taxon>Bacteria</taxon>
        <taxon>Bacillati</taxon>
        <taxon>Actinomycetota</taxon>
        <taxon>Actinomycetes</taxon>
        <taxon>Streptosporangiales</taxon>
        <taxon>Streptosporangiaceae</taxon>
        <taxon>Nonomuraea</taxon>
    </lineage>
</organism>
<proteinExistence type="predicted"/>
<evidence type="ECO:0000313" key="3">
    <source>
        <dbReference type="EMBL" id="MBB6548504.1"/>
    </source>
</evidence>
<name>A0A7X0TYR2_9ACTN</name>
<keyword evidence="1" id="KW-0472">Membrane</keyword>
<accession>A0A7X0TYR2</accession>
<dbReference type="Gene3D" id="3.40.30.10">
    <property type="entry name" value="Glutaredoxin"/>
    <property type="match status" value="1"/>
</dbReference>
<comment type="caution">
    <text evidence="3">The sequence shown here is derived from an EMBL/GenBank/DDBJ whole genome shotgun (WGS) entry which is preliminary data.</text>
</comment>
<gene>
    <name evidence="3" type="ORF">HD593_003299</name>
</gene>
<keyword evidence="4" id="KW-1185">Reference proteome</keyword>
<dbReference type="AlphaFoldDB" id="A0A7X0TYR2"/>
<keyword evidence="1" id="KW-0812">Transmembrane</keyword>
<dbReference type="InterPro" id="IPR013766">
    <property type="entry name" value="Thioredoxin_domain"/>
</dbReference>
<protein>
    <submittedName>
        <fullName evidence="3">Thiol-disulfide isomerase/thioredoxin</fullName>
    </submittedName>
</protein>
<evidence type="ECO:0000259" key="2">
    <source>
        <dbReference type="PROSITE" id="PS51352"/>
    </source>
</evidence>
<feature type="domain" description="Thioredoxin" evidence="2">
    <location>
        <begin position="43"/>
        <end position="170"/>
    </location>
</feature>
<dbReference type="GO" id="GO:0016853">
    <property type="term" value="F:isomerase activity"/>
    <property type="evidence" value="ECO:0007669"/>
    <property type="project" value="UniProtKB-KW"/>
</dbReference>
<dbReference type="RefSeq" id="WP_185102984.1">
    <property type="nucleotide sequence ID" value="NZ_BAAAXY010000101.1"/>
</dbReference>
<dbReference type="PROSITE" id="PS51352">
    <property type="entry name" value="THIOREDOXIN_2"/>
    <property type="match status" value="1"/>
</dbReference>
<evidence type="ECO:0000256" key="1">
    <source>
        <dbReference type="SAM" id="Phobius"/>
    </source>
</evidence>
<keyword evidence="3" id="KW-0413">Isomerase</keyword>